<reference evidence="2 3" key="1">
    <citation type="submission" date="2017-04" db="EMBL/GenBank/DDBJ databases">
        <authorList>
            <person name="Afonso C.L."/>
            <person name="Miller P.J."/>
            <person name="Scott M.A."/>
            <person name="Spackman E."/>
            <person name="Goraichik I."/>
            <person name="Dimitrov K.M."/>
            <person name="Suarez D.L."/>
            <person name="Swayne D.E."/>
        </authorList>
    </citation>
    <scope>NUCLEOTIDE SEQUENCE [LARGE SCALE GENOMIC DNA]</scope>
    <source>
        <strain evidence="2 3">ToBE</strain>
    </source>
</reference>
<keyword evidence="2" id="KW-0378">Hydrolase</keyword>
<name>A0A1W1W3M2_9FIRM</name>
<keyword evidence="3" id="KW-1185">Reference proteome</keyword>
<evidence type="ECO:0000259" key="1">
    <source>
        <dbReference type="Pfam" id="PF13625"/>
    </source>
</evidence>
<dbReference type="EMBL" id="LT838272">
    <property type="protein sequence ID" value="SMB99971.1"/>
    <property type="molecule type" value="Genomic_DNA"/>
</dbReference>
<proteinExistence type="predicted"/>
<dbReference type="Pfam" id="PF13625">
    <property type="entry name" value="Helicase_C_3"/>
    <property type="match status" value="1"/>
</dbReference>
<dbReference type="OrthoDB" id="2987331at2"/>
<dbReference type="Proteomes" id="UP000192569">
    <property type="component" value="Chromosome I"/>
</dbReference>
<evidence type="ECO:0000313" key="3">
    <source>
        <dbReference type="Proteomes" id="UP000192569"/>
    </source>
</evidence>
<dbReference type="RefSeq" id="WP_084666826.1">
    <property type="nucleotide sequence ID" value="NZ_LT838272.1"/>
</dbReference>
<dbReference type="AlphaFoldDB" id="A0A1W1W3M2"/>
<gene>
    <name evidence="2" type="ORF">SAMN00808754_3182</name>
</gene>
<protein>
    <submittedName>
        <fullName evidence="2">Helicase conserved C-terminal domain-containing protein</fullName>
    </submittedName>
</protein>
<dbReference type="GO" id="GO:0004386">
    <property type="term" value="F:helicase activity"/>
    <property type="evidence" value="ECO:0007669"/>
    <property type="project" value="UniProtKB-KW"/>
</dbReference>
<keyword evidence="2" id="KW-0067">ATP-binding</keyword>
<sequence>MEDLAQYLAEAPLDFLRTLAHNLNIKIPGEQKNKRGQRQEERKSLYEALVAFFQEDQNLEKLWQSLGEPERFFLELVHFNSSSSSGAEALRVNEKLNRLWGKDTAWEVRKRVLDYGLVFVKQERFQREYFLLPREVRNLIYNQKIWTLIEPLRKEDQDFESHGLFLLLDFYILLASVLQWEVKVAQAGHIYKKDRKRILSLQHFPNEEMRYELLERLAWGLQFLVEGEGRATLGKVAWEWLELPQAEQWEMFTSWLLEPHFEGSQVWAEHIMSFLFLAPRNRWLSLSNLYRLVADYNSGSTLELALRDIKELIQKLTWLGLIELKGDLDKGAIRLSQLGLIYGEKSLQRSLKEDEGVEIPEERVQKLKEALEKHFPEVEDIVVQPDFEILAPLEISPGLLFEVVTFADLKSADRAFIFKLNERTLYRGFLKGRMPGDVLGLLEEHSKYPLPSNVRVSLEDWGSRMGQIYLERGLLVRCLKEELSGQIKAFLEARGWLIEEIAPGVFLIPENIARRCLLELEWSGFFPQPQVREHRLPYLVEEQLGEEILSEVVEKFLGLKFK</sequence>
<feature type="domain" description="Helicase XPB/Ssl2 N-terminal" evidence="1">
    <location>
        <begin position="382"/>
        <end position="501"/>
    </location>
</feature>
<evidence type="ECO:0000313" key="2">
    <source>
        <dbReference type="EMBL" id="SMB99971.1"/>
    </source>
</evidence>
<dbReference type="STRING" id="698762.SAMN00808754_3182"/>
<accession>A0A1W1W3M2</accession>
<keyword evidence="2" id="KW-0347">Helicase</keyword>
<keyword evidence="2" id="KW-0547">Nucleotide-binding</keyword>
<organism evidence="2 3">
    <name type="scientific">Thermanaeromonas toyohensis ToBE</name>
    <dbReference type="NCBI Taxonomy" id="698762"/>
    <lineage>
        <taxon>Bacteria</taxon>
        <taxon>Bacillati</taxon>
        <taxon>Bacillota</taxon>
        <taxon>Clostridia</taxon>
        <taxon>Neomoorellales</taxon>
        <taxon>Neomoorellaceae</taxon>
        <taxon>Thermanaeromonas</taxon>
    </lineage>
</organism>
<dbReference type="InterPro" id="IPR032830">
    <property type="entry name" value="XPB/Ssl2_N"/>
</dbReference>